<name>A0AAJ1JSA2_9ENTR</name>
<dbReference type="RefSeq" id="WP_193135027.1">
    <property type="nucleotide sequence ID" value="NZ_CP078550.1"/>
</dbReference>
<dbReference type="InterPro" id="IPR008966">
    <property type="entry name" value="Adhesion_dom_sf"/>
</dbReference>
<reference evidence="7" key="1">
    <citation type="submission" date="2022-01" db="EMBL/GenBank/DDBJ databases">
        <title>Genetic Characterization of Carbapenem-resistant Citrobacter spp. from China: a multicenter study.</title>
        <authorList>
            <person name="Ye L."/>
        </authorList>
    </citation>
    <scope>NUCLEOTIDE SEQUENCE</scope>
    <source>
        <strain evidence="7">IR5464</strain>
    </source>
</reference>
<comment type="similarity">
    <text evidence="2">Belongs to the fimbrial protein family.</text>
</comment>
<protein>
    <submittedName>
        <fullName evidence="7">Fimbrial protein</fullName>
    </submittedName>
</protein>
<feature type="chain" id="PRO_5042472649" evidence="5">
    <location>
        <begin position="23"/>
        <end position="197"/>
    </location>
</feature>
<keyword evidence="4" id="KW-0281">Fimbrium</keyword>
<comment type="caution">
    <text evidence="7">The sequence shown here is derived from an EMBL/GenBank/DDBJ whole genome shotgun (WGS) entry which is preliminary data.</text>
</comment>
<evidence type="ECO:0000256" key="3">
    <source>
        <dbReference type="ARBA" id="ARBA00022729"/>
    </source>
</evidence>
<keyword evidence="3 5" id="KW-0732">Signal</keyword>
<dbReference type="SUPFAM" id="SSF49401">
    <property type="entry name" value="Bacterial adhesins"/>
    <property type="match status" value="1"/>
</dbReference>
<feature type="domain" description="Fimbrial-type adhesion" evidence="6">
    <location>
        <begin position="31"/>
        <end position="196"/>
    </location>
</feature>
<comment type="subcellular location">
    <subcellularLocation>
        <location evidence="1">Fimbrium</location>
    </subcellularLocation>
</comment>
<dbReference type="Gene3D" id="2.60.40.1090">
    <property type="entry name" value="Fimbrial-type adhesion domain"/>
    <property type="match status" value="1"/>
</dbReference>
<dbReference type="InterPro" id="IPR050263">
    <property type="entry name" value="Bact_Fimbrial_Adh_Pro"/>
</dbReference>
<dbReference type="InterPro" id="IPR000259">
    <property type="entry name" value="Adhesion_dom_fimbrial"/>
</dbReference>
<evidence type="ECO:0000256" key="4">
    <source>
        <dbReference type="ARBA" id="ARBA00023263"/>
    </source>
</evidence>
<dbReference type="GO" id="GO:0043709">
    <property type="term" value="P:cell adhesion involved in single-species biofilm formation"/>
    <property type="evidence" value="ECO:0007669"/>
    <property type="project" value="TreeGrafter"/>
</dbReference>
<dbReference type="EMBL" id="JAKIHV010000022">
    <property type="protein sequence ID" value="MDE9626020.1"/>
    <property type="molecule type" value="Genomic_DNA"/>
</dbReference>
<evidence type="ECO:0000256" key="5">
    <source>
        <dbReference type="SAM" id="SignalP"/>
    </source>
</evidence>
<dbReference type="GO" id="GO:0009289">
    <property type="term" value="C:pilus"/>
    <property type="evidence" value="ECO:0007669"/>
    <property type="project" value="UniProtKB-SubCell"/>
</dbReference>
<gene>
    <name evidence="7" type="ORF">L2102_22190</name>
</gene>
<evidence type="ECO:0000256" key="2">
    <source>
        <dbReference type="ARBA" id="ARBA00006671"/>
    </source>
</evidence>
<dbReference type="Pfam" id="PF00419">
    <property type="entry name" value="Fimbrial"/>
    <property type="match status" value="1"/>
</dbReference>
<dbReference type="InterPro" id="IPR036937">
    <property type="entry name" value="Adhesion_dom_fimbrial_sf"/>
</dbReference>
<dbReference type="PANTHER" id="PTHR33420:SF3">
    <property type="entry name" value="FIMBRIAL SUBUNIT ELFA"/>
    <property type="match status" value="1"/>
</dbReference>
<dbReference type="PANTHER" id="PTHR33420">
    <property type="entry name" value="FIMBRIAL SUBUNIT ELFA-RELATED"/>
    <property type="match status" value="1"/>
</dbReference>
<evidence type="ECO:0000259" key="6">
    <source>
        <dbReference type="Pfam" id="PF00419"/>
    </source>
</evidence>
<evidence type="ECO:0000313" key="8">
    <source>
        <dbReference type="Proteomes" id="UP001147046"/>
    </source>
</evidence>
<dbReference type="Proteomes" id="UP001147046">
    <property type="component" value="Unassembled WGS sequence"/>
</dbReference>
<feature type="signal peptide" evidence="5">
    <location>
        <begin position="1"/>
        <end position="22"/>
    </location>
</feature>
<dbReference type="AlphaFoldDB" id="A0AAJ1JSA2"/>
<organism evidence="7 8">
    <name type="scientific">Citrobacter portucalensis</name>
    <dbReference type="NCBI Taxonomy" id="1639133"/>
    <lineage>
        <taxon>Bacteria</taxon>
        <taxon>Pseudomonadati</taxon>
        <taxon>Pseudomonadota</taxon>
        <taxon>Gammaproteobacteria</taxon>
        <taxon>Enterobacterales</taxon>
        <taxon>Enterobacteriaceae</taxon>
        <taxon>Citrobacter</taxon>
        <taxon>Citrobacter freundii complex</taxon>
    </lineage>
</organism>
<evidence type="ECO:0000313" key="7">
    <source>
        <dbReference type="EMBL" id="MDE9626020.1"/>
    </source>
</evidence>
<evidence type="ECO:0000256" key="1">
    <source>
        <dbReference type="ARBA" id="ARBA00004561"/>
    </source>
</evidence>
<proteinExistence type="inferred from homology"/>
<accession>A0AAJ1JSA2</accession>
<sequence length="197" mass="20960">MAFKKYTLAVAVMAIMSGSAMAENLNAGHIQFNGLVNPNTCTVKMLADSVTQNQEDFKVALKTVDITDFTGASNNDVASVLGETNFTMDVTCPGTVTPDAQKNISVQFNTFNGTTTDSSGLLFPQENIEGAADNVALVLKNADNSQVKMGQANNDQKQPLDANGHASLTYKVAYTKTDTAVTDGTVTAYTTYTISYE</sequence>